<dbReference type="Proteomes" id="UP001318860">
    <property type="component" value="Unassembled WGS sequence"/>
</dbReference>
<organism evidence="1 2">
    <name type="scientific">Rehmannia glutinosa</name>
    <name type="common">Chinese foxglove</name>
    <dbReference type="NCBI Taxonomy" id="99300"/>
    <lineage>
        <taxon>Eukaryota</taxon>
        <taxon>Viridiplantae</taxon>
        <taxon>Streptophyta</taxon>
        <taxon>Embryophyta</taxon>
        <taxon>Tracheophyta</taxon>
        <taxon>Spermatophyta</taxon>
        <taxon>Magnoliopsida</taxon>
        <taxon>eudicotyledons</taxon>
        <taxon>Gunneridae</taxon>
        <taxon>Pentapetalae</taxon>
        <taxon>asterids</taxon>
        <taxon>lamiids</taxon>
        <taxon>Lamiales</taxon>
        <taxon>Orobanchaceae</taxon>
        <taxon>Rehmannieae</taxon>
        <taxon>Rehmannia</taxon>
    </lineage>
</organism>
<proteinExistence type="predicted"/>
<evidence type="ECO:0000313" key="1">
    <source>
        <dbReference type="EMBL" id="KAK6151088.1"/>
    </source>
</evidence>
<sequence>MSTFPRCPIRGDSSFITEILTHLSFQSTRGPNINISVDLDHEQILHVHFSSPPIPHTIHAGFVYAKCTRRDRRPLIGSNTNRGLDMEVFSEVIADCGFTDPGCTGHFLHTWVRNDLFERLDRFLFSPHWQGTFSKTSVTHLPRVRSDHAPLLLQTDTSASKPPGIFRYMKMWSHHHTFLDVIKEVWAYPTGVAGMLNLQYKLIYVKQKLKWWNKKVFGNSFENLTKTEHAVQNAEYLYDSQPSVTHLISLKKAIPKLTLASKIEEYWYQKSTYKWILEAERNTQYFHTLVNLRRSKSKIFSIQMVLTLSSLMLNCKNLQLIFSLNIFPTTFSAAPLMWF</sequence>
<dbReference type="InterPro" id="IPR036691">
    <property type="entry name" value="Endo/exonu/phosph_ase_sf"/>
</dbReference>
<comment type="caution">
    <text evidence="1">The sequence shown here is derived from an EMBL/GenBank/DDBJ whole genome shotgun (WGS) entry which is preliminary data.</text>
</comment>
<accession>A0ABR0WUA8</accession>
<dbReference type="Gene3D" id="3.60.10.10">
    <property type="entry name" value="Endonuclease/exonuclease/phosphatase"/>
    <property type="match status" value="1"/>
</dbReference>
<gene>
    <name evidence="1" type="ORF">DH2020_016020</name>
</gene>
<dbReference type="PANTHER" id="PTHR33710">
    <property type="entry name" value="BNAC02G09200D PROTEIN"/>
    <property type="match status" value="1"/>
</dbReference>
<reference evidence="1 2" key="1">
    <citation type="journal article" date="2021" name="Comput. Struct. Biotechnol. J.">
        <title>De novo genome assembly of the potent medicinal plant Rehmannia glutinosa using nanopore technology.</title>
        <authorList>
            <person name="Ma L."/>
            <person name="Dong C."/>
            <person name="Song C."/>
            <person name="Wang X."/>
            <person name="Zheng X."/>
            <person name="Niu Y."/>
            <person name="Chen S."/>
            <person name="Feng W."/>
        </authorList>
    </citation>
    <scope>NUCLEOTIDE SEQUENCE [LARGE SCALE GENOMIC DNA]</scope>
    <source>
        <strain evidence="1">DH-2019</strain>
    </source>
</reference>
<keyword evidence="2" id="KW-1185">Reference proteome</keyword>
<name>A0ABR0WUA8_REHGL</name>
<evidence type="ECO:0000313" key="2">
    <source>
        <dbReference type="Proteomes" id="UP001318860"/>
    </source>
</evidence>
<dbReference type="SUPFAM" id="SSF56219">
    <property type="entry name" value="DNase I-like"/>
    <property type="match status" value="1"/>
</dbReference>
<protein>
    <submittedName>
        <fullName evidence="1">Uncharacterized protein</fullName>
    </submittedName>
</protein>
<dbReference type="PANTHER" id="PTHR33710:SF71">
    <property type="entry name" value="ENDONUCLEASE_EXONUCLEASE_PHOSPHATASE DOMAIN-CONTAINING PROTEIN"/>
    <property type="match status" value="1"/>
</dbReference>
<dbReference type="EMBL" id="JABTTQ020000008">
    <property type="protein sequence ID" value="KAK6151088.1"/>
    <property type="molecule type" value="Genomic_DNA"/>
</dbReference>